<sequence length="79" mass="8675">MRISDFWRLMDDEFGAGYSRVLSSSLVLAGVGGRTADDALAAGYSPRDVWLALCDVQDVPPERRLGRDIKPADKGSRTF</sequence>
<dbReference type="InterPro" id="IPR021408">
    <property type="entry name" value="DUF3046"/>
</dbReference>
<evidence type="ECO:0000313" key="3">
    <source>
        <dbReference type="Proteomes" id="UP001230951"/>
    </source>
</evidence>
<comment type="caution">
    <text evidence="1">The sequence shown here is derived from an EMBL/GenBank/DDBJ whole genome shotgun (WGS) entry which is preliminary data.</text>
</comment>
<evidence type="ECO:0008006" key="5">
    <source>
        <dbReference type="Google" id="ProtNLM"/>
    </source>
</evidence>
<keyword evidence="3" id="KW-1185">Reference proteome</keyword>
<evidence type="ECO:0000313" key="2">
    <source>
        <dbReference type="EMBL" id="MDQ0180658.1"/>
    </source>
</evidence>
<reference evidence="1 3" key="1">
    <citation type="submission" date="2023-07" db="EMBL/GenBank/DDBJ databases">
        <title>Sorghum-associated microbial communities from plants grown in Nebraska, USA.</title>
        <authorList>
            <person name="Schachtman D."/>
        </authorList>
    </citation>
    <scope>NUCLEOTIDE SEQUENCE</scope>
    <source>
        <strain evidence="1">DS1006</strain>
        <strain evidence="2 3">DS1016</strain>
    </source>
</reference>
<dbReference type="Pfam" id="PF11248">
    <property type="entry name" value="DUF3046"/>
    <property type="match status" value="1"/>
</dbReference>
<dbReference type="AlphaFoldDB" id="A0AAW8DKG6"/>
<protein>
    <recommendedName>
        <fullName evidence="5">DUF3046 domain-containing protein</fullName>
    </recommendedName>
</protein>
<name>A0AAW8DKG6_9MICC</name>
<dbReference type="Proteomes" id="UP001242995">
    <property type="component" value="Unassembled WGS sequence"/>
</dbReference>
<dbReference type="RefSeq" id="WP_059387808.1">
    <property type="nucleotide sequence ID" value="NZ_JAUSTF010000003.1"/>
</dbReference>
<gene>
    <name evidence="1" type="ORF">J2S90_003405</name>
    <name evidence="2" type="ORF">J2S93_002080</name>
</gene>
<dbReference type="EMBL" id="JAUSTF010000003">
    <property type="protein sequence ID" value="MDQ0180658.1"/>
    <property type="molecule type" value="Genomic_DNA"/>
</dbReference>
<dbReference type="Proteomes" id="UP001230951">
    <property type="component" value="Unassembled WGS sequence"/>
</dbReference>
<organism evidence="1 4">
    <name type="scientific">Arthrobacter bambusae</name>
    <dbReference type="NCBI Taxonomy" id="1338426"/>
    <lineage>
        <taxon>Bacteria</taxon>
        <taxon>Bacillati</taxon>
        <taxon>Actinomycetota</taxon>
        <taxon>Actinomycetes</taxon>
        <taxon>Micrococcales</taxon>
        <taxon>Micrococcaceae</taxon>
        <taxon>Arthrobacter</taxon>
    </lineage>
</organism>
<evidence type="ECO:0000313" key="1">
    <source>
        <dbReference type="EMBL" id="MDP9906421.1"/>
    </source>
</evidence>
<evidence type="ECO:0000313" key="4">
    <source>
        <dbReference type="Proteomes" id="UP001242995"/>
    </source>
</evidence>
<accession>A0AAW8DKG6</accession>
<proteinExistence type="predicted"/>
<dbReference type="EMBL" id="JAUSRG010000011">
    <property type="protein sequence ID" value="MDP9906421.1"/>
    <property type="molecule type" value="Genomic_DNA"/>
</dbReference>